<name>A0A8C2Q7Y1_CYPCA</name>
<reference evidence="1" key="1">
    <citation type="submission" date="2025-08" db="UniProtKB">
        <authorList>
            <consortium name="Ensembl"/>
        </authorList>
    </citation>
    <scope>IDENTIFICATION</scope>
</reference>
<proteinExistence type="predicted"/>
<protein>
    <recommendedName>
        <fullName evidence="3">PB1 domain-containing protein</fullName>
    </recommendedName>
</protein>
<dbReference type="Proteomes" id="UP000694701">
    <property type="component" value="Unplaced"/>
</dbReference>
<accession>A0A8C2Q7Y1</accession>
<evidence type="ECO:0008006" key="3">
    <source>
        <dbReference type="Google" id="ProtNLM"/>
    </source>
</evidence>
<evidence type="ECO:0000313" key="2">
    <source>
        <dbReference type="Proteomes" id="UP000694701"/>
    </source>
</evidence>
<dbReference type="AlphaFoldDB" id="A0A8C2Q7Y1"/>
<dbReference type="PANTHER" id="PTHR31025">
    <property type="entry name" value="SI:CH211-196P9.1-RELATED"/>
    <property type="match status" value="1"/>
</dbReference>
<dbReference type="Ensembl" id="ENSCCRT00020123262.1">
    <property type="protein sequence ID" value="ENSCCRP00020112937.1"/>
    <property type="gene ID" value="ENSCCRG00020051195.1"/>
</dbReference>
<dbReference type="PANTHER" id="PTHR31025:SF19">
    <property type="entry name" value="SI:CH73-42K18.1-RELATED"/>
    <property type="match status" value="1"/>
</dbReference>
<sequence>MEARTILRVIVHENDIRKITLPVKPQTVDSLLEQLEEKLGLQYKFSLQFADFNNSLVNLTDIADLPEKPTLKIVSIMTTPTSSTADTEILSVASDDHSSHSQRTAWPETFEIPTFPVDVEYRLRQANLQYMRDQTFLKVSAELKHEILEKLSETMYSFKAYPDKENFEEAAAALIKKHPCLTQPGSSKGWNSGMIASEDNSLRETSKDPKCLESIFCLTSLMVKMKPLIETETVVKDTVERWPALFTEGQVTEFSRISGKNLQTEFFQELDRFTQRFIDIFKAKGGDIGCKLKKILQQIENEKSDIVGRQTAVLHGLPLLLGEDPTDFYKTCFVSSFVCDILAI</sequence>
<evidence type="ECO:0000313" key="1">
    <source>
        <dbReference type="Ensembl" id="ENSCCRP00020112937.1"/>
    </source>
</evidence>
<organism evidence="1 2">
    <name type="scientific">Cyprinus carpio</name>
    <name type="common">Common carp</name>
    <dbReference type="NCBI Taxonomy" id="7962"/>
    <lineage>
        <taxon>Eukaryota</taxon>
        <taxon>Metazoa</taxon>
        <taxon>Chordata</taxon>
        <taxon>Craniata</taxon>
        <taxon>Vertebrata</taxon>
        <taxon>Euteleostomi</taxon>
        <taxon>Actinopterygii</taxon>
        <taxon>Neopterygii</taxon>
        <taxon>Teleostei</taxon>
        <taxon>Ostariophysi</taxon>
        <taxon>Cypriniformes</taxon>
        <taxon>Cyprinidae</taxon>
        <taxon>Cyprininae</taxon>
        <taxon>Cyprinus</taxon>
    </lineage>
</organism>